<dbReference type="InterPro" id="IPR018357">
    <property type="entry name" value="Hexapep_transf_CS"/>
</dbReference>
<comment type="caution">
    <text evidence="3">The sequence shown here is derived from an EMBL/GenBank/DDBJ whole genome shotgun (WGS) entry which is preliminary data.</text>
</comment>
<accession>A0ABU4GV37</accession>
<evidence type="ECO:0000256" key="2">
    <source>
        <dbReference type="ARBA" id="ARBA00022737"/>
    </source>
</evidence>
<dbReference type="RefSeq" id="WP_318066980.1">
    <property type="nucleotide sequence ID" value="NZ_JAWONS010000329.1"/>
</dbReference>
<evidence type="ECO:0000313" key="3">
    <source>
        <dbReference type="EMBL" id="MDW2800818.1"/>
    </source>
</evidence>
<dbReference type="Gene3D" id="2.160.10.10">
    <property type="entry name" value="Hexapeptide repeat proteins"/>
    <property type="match status" value="1"/>
</dbReference>
<dbReference type="Proteomes" id="UP001276854">
    <property type="component" value="Unassembled WGS sequence"/>
</dbReference>
<evidence type="ECO:0000313" key="4">
    <source>
        <dbReference type="Proteomes" id="UP001276854"/>
    </source>
</evidence>
<dbReference type="EMBL" id="JAWONS010000329">
    <property type="protein sequence ID" value="MDW2800818.1"/>
    <property type="molecule type" value="Genomic_DNA"/>
</dbReference>
<sequence>MQYGPYPKAIYPNEAIKSVCYIKNIVTRPNIIIGDYTYYDDINGAEKFEEHVTHHYEFIGDKLIIGKFCAIAKGIEFIMNGANHRMHSVTTYPFNIMGNGWEKATPTLEDLPLKGDTVIGNDVWIGQNVTIMPGIHIGDGAIIAANSVVTKDIPAYHIAGGNPCKTLKKRFDDDLIEHLLTIKWWDWPAKKIFDNLDVLCSGDLKKITEIKPVHE</sequence>
<dbReference type="SUPFAM" id="SSF51161">
    <property type="entry name" value="Trimeric LpxA-like enzymes"/>
    <property type="match status" value="1"/>
</dbReference>
<dbReference type="NCBIfam" id="NF000311">
    <property type="entry name" value="Vat_ABCDEFH"/>
    <property type="match status" value="1"/>
</dbReference>
<protein>
    <submittedName>
        <fullName evidence="3">Vat family streptogramin A O-acetyltransferase</fullName>
    </submittedName>
</protein>
<proteinExistence type="predicted"/>
<keyword evidence="2" id="KW-0677">Repeat</keyword>
<dbReference type="InterPro" id="IPR011004">
    <property type="entry name" value="Trimer_LpxA-like_sf"/>
</dbReference>
<keyword evidence="1" id="KW-0808">Transferase</keyword>
<dbReference type="CDD" id="cd03349">
    <property type="entry name" value="LbH_XAT"/>
    <property type="match status" value="1"/>
</dbReference>
<keyword evidence="4" id="KW-1185">Reference proteome</keyword>
<name>A0ABU4GV37_9CLOT</name>
<dbReference type="PROSITE" id="PS00101">
    <property type="entry name" value="HEXAPEP_TRANSFERASES"/>
    <property type="match status" value="1"/>
</dbReference>
<gene>
    <name evidence="3" type="ORF">RZO55_24920</name>
</gene>
<reference evidence="3 4" key="1">
    <citation type="submission" date="2023-10" db="EMBL/GenBank/DDBJ databases">
        <title>A novel Glycoside Hydrolase 43-Like Enzyme from Clostrdium boliviensis is an Endo-xylanase, and a Candidate for Xylooligosaccharides Production from Different Xylan Substrates.</title>
        <authorList>
            <person name="Alvarez M.T."/>
            <person name="Rocabado-Villegas L.R."/>
            <person name="Salas-Veizaga D.M."/>
            <person name="Linares-Pasten J.A."/>
            <person name="Gudmundsdottir E.E."/>
            <person name="Hreggvidsson G.O."/>
            <person name="Adlercreutz P."/>
            <person name="Nordberg Karlsson E."/>
        </authorList>
    </citation>
    <scope>NUCLEOTIDE SEQUENCE [LARGE SCALE GENOMIC DNA]</scope>
    <source>
        <strain evidence="3 4">E-1</strain>
    </source>
</reference>
<dbReference type="InterPro" id="IPR001451">
    <property type="entry name" value="Hexapep"/>
</dbReference>
<dbReference type="Pfam" id="PF00132">
    <property type="entry name" value="Hexapep"/>
    <property type="match status" value="1"/>
</dbReference>
<evidence type="ECO:0000256" key="1">
    <source>
        <dbReference type="ARBA" id="ARBA00022679"/>
    </source>
</evidence>
<dbReference type="PANTHER" id="PTHR43300">
    <property type="entry name" value="ACETYLTRANSFERASE"/>
    <property type="match status" value="1"/>
</dbReference>
<dbReference type="InterPro" id="IPR050179">
    <property type="entry name" value="Trans_hexapeptide_repeat"/>
</dbReference>
<dbReference type="PANTHER" id="PTHR43300:SF11">
    <property type="entry name" value="ACETYLTRANSFERASE RV3034C-RELATED"/>
    <property type="match status" value="1"/>
</dbReference>
<organism evidence="3 4">
    <name type="scientific">Clostridium boliviensis</name>
    <dbReference type="NCBI Taxonomy" id="318465"/>
    <lineage>
        <taxon>Bacteria</taxon>
        <taxon>Bacillati</taxon>
        <taxon>Bacillota</taxon>
        <taxon>Clostridia</taxon>
        <taxon>Eubacteriales</taxon>
        <taxon>Clostridiaceae</taxon>
        <taxon>Clostridium</taxon>
    </lineage>
</organism>